<dbReference type="OrthoDB" id="354253at2759"/>
<protein>
    <submittedName>
        <fullName evidence="2">Uncharacterized protein</fullName>
    </submittedName>
</protein>
<dbReference type="VEuPathDB" id="ToxoDB:ENH_00024590"/>
<reference evidence="2" key="2">
    <citation type="submission" date="2013-10" db="EMBL/GenBank/DDBJ databases">
        <authorList>
            <person name="Aslett M."/>
        </authorList>
    </citation>
    <scope>NUCLEOTIDE SEQUENCE [LARGE SCALE GENOMIC DNA]</scope>
    <source>
        <strain evidence="2">Houghton</strain>
    </source>
</reference>
<name>U6MRI4_9EIME</name>
<proteinExistence type="predicted"/>
<evidence type="ECO:0000313" key="3">
    <source>
        <dbReference type="Proteomes" id="UP000030754"/>
    </source>
</evidence>
<feature type="region of interest" description="Disordered" evidence="1">
    <location>
        <begin position="54"/>
        <end position="73"/>
    </location>
</feature>
<dbReference type="RefSeq" id="XP_013435078.1">
    <property type="nucleotide sequence ID" value="XM_013579624.1"/>
</dbReference>
<sequence length="757" mass="82107">MVPHELRALGSLRLPSSRKSELAPLLISDTAGCVWNLSKESCIQTDVDKTWGDVQVSEKDPAVDDSDGEDRNDTASMLALAGTSFGGVVGLTLTVDGCAPHQTLLRLTTAHASGRIMEWLVSVEKTGNCMKVSPTLQHSSIIQQSISCLGYMMDFETGNEGNLEELHENQCLLGLVGGSVVWLENGSTRPVCRFSSGTIKCIVGVKIKGMPSLAPSSSCMHSTEVADGGGDTAWAAVSSSGEVAFFLGPERTETNTPTTVLKRLFLSSWLDGNTADSPLIKGHVPPATLRIPENGGCWVKRGVEIWREFQQEQEQPTSFAGTIIGVFSVAFSTASFGAPVSGIALFIPRVDSEELASFPQIRCTRLSMAPLCIASEGSFLAAGTASGGVVLFHLRDVFGESCSGARAFVAAPAITPLTYVSIGCLPIQRVRLLCDISETTREPAKEKHFATAERPILVLALQADGQFLRTLLQPELLRSSASRSLLVDKNAQYKTLANKCNVCAVAPCITSWGVHHARLSLTVATAKGQVAVATLREPGLFQLWVLEKCIGKLEPHACSDETEQVTSFRVEFSCSTSSNRASPEGKLLQDLDDLKEAHDDPSSSQLLPKKSRLYTSRRLSAAPDVQVQMEAIMREKQAIQEELQTLVERVTGSEALRSLETEAANVDASVRMIVNQQAIATQMEKQQQLLLLQHAFFAFHRSLVQHLQASILTAPKELAVPAEKPGSVITEKSYLRFRQRPRDTILETKFIFLRKVS</sequence>
<keyword evidence="3" id="KW-1185">Reference proteome</keyword>
<dbReference type="Proteomes" id="UP000030754">
    <property type="component" value="Unassembled WGS sequence"/>
</dbReference>
<gene>
    <name evidence="2" type="ORF">ENH_00024590</name>
</gene>
<dbReference type="GeneID" id="25472629"/>
<dbReference type="AlphaFoldDB" id="U6MRI4"/>
<evidence type="ECO:0000256" key="1">
    <source>
        <dbReference type="SAM" id="MobiDB-lite"/>
    </source>
</evidence>
<evidence type="ECO:0000313" key="2">
    <source>
        <dbReference type="EMBL" id="CDJ66611.1"/>
    </source>
</evidence>
<accession>U6MRI4</accession>
<dbReference type="EMBL" id="HG723691">
    <property type="protein sequence ID" value="CDJ66611.1"/>
    <property type="molecule type" value="Genomic_DNA"/>
</dbReference>
<organism evidence="2 3">
    <name type="scientific">Eimeria necatrix</name>
    <dbReference type="NCBI Taxonomy" id="51315"/>
    <lineage>
        <taxon>Eukaryota</taxon>
        <taxon>Sar</taxon>
        <taxon>Alveolata</taxon>
        <taxon>Apicomplexa</taxon>
        <taxon>Conoidasida</taxon>
        <taxon>Coccidia</taxon>
        <taxon>Eucoccidiorida</taxon>
        <taxon>Eimeriorina</taxon>
        <taxon>Eimeriidae</taxon>
        <taxon>Eimeria</taxon>
    </lineage>
</organism>
<reference evidence="2" key="1">
    <citation type="submission" date="2013-10" db="EMBL/GenBank/DDBJ databases">
        <title>Genomic analysis of the causative agents of coccidiosis in chickens.</title>
        <authorList>
            <person name="Reid A.J."/>
            <person name="Blake D."/>
            <person name="Billington K."/>
            <person name="Browne H."/>
            <person name="Dunn M."/>
            <person name="Hung S."/>
            <person name="Kawahara F."/>
            <person name="Miranda-Saavedra D."/>
            <person name="Mourier T."/>
            <person name="Nagra H."/>
            <person name="Otto T.D."/>
            <person name="Rawlings N."/>
            <person name="Sanchez A."/>
            <person name="Sanders M."/>
            <person name="Subramaniam C."/>
            <person name="Tay Y."/>
            <person name="Dear P."/>
            <person name="Doerig C."/>
            <person name="Gruber A."/>
            <person name="Parkinson J."/>
            <person name="Shirley M."/>
            <person name="Wan K.L."/>
            <person name="Berriman M."/>
            <person name="Tomley F."/>
            <person name="Pain A."/>
        </authorList>
    </citation>
    <scope>NUCLEOTIDE SEQUENCE [LARGE SCALE GENOMIC DNA]</scope>
    <source>
        <strain evidence="2">Houghton</strain>
    </source>
</reference>